<dbReference type="EMBL" id="CAJPDR010000398">
    <property type="protein sequence ID" value="CAF9934995.1"/>
    <property type="molecule type" value="Genomic_DNA"/>
</dbReference>
<reference evidence="1" key="1">
    <citation type="submission" date="2021-03" db="EMBL/GenBank/DDBJ databases">
        <authorList>
            <person name="Tagirdzhanova G."/>
        </authorList>
    </citation>
    <scope>NUCLEOTIDE SEQUENCE</scope>
</reference>
<sequence>MSGRALAEKCMFAYDPAPMMGWIDVDKAVFEKRDNIMECPSLYTTDKNPSTKLQDLVHPPAQPWQPPSPTQKTNHCSMQLISVALAFAALSLSALSAPTAIIDERSPDAKADAKAGADHAYAIEVEGMLARLEKRGLVEKRSADTDADAKLDHAYPIEVEGMLAYITALFL</sequence>
<dbReference type="AlphaFoldDB" id="A0A8H3G397"/>
<name>A0A8H3G397_9LECA</name>
<accession>A0A8H3G397</accession>
<proteinExistence type="predicted"/>
<dbReference type="Proteomes" id="UP000664203">
    <property type="component" value="Unassembled WGS sequence"/>
</dbReference>
<organism evidence="1 2">
    <name type="scientific">Alectoria fallacina</name>
    <dbReference type="NCBI Taxonomy" id="1903189"/>
    <lineage>
        <taxon>Eukaryota</taxon>
        <taxon>Fungi</taxon>
        <taxon>Dikarya</taxon>
        <taxon>Ascomycota</taxon>
        <taxon>Pezizomycotina</taxon>
        <taxon>Lecanoromycetes</taxon>
        <taxon>OSLEUM clade</taxon>
        <taxon>Lecanoromycetidae</taxon>
        <taxon>Lecanorales</taxon>
        <taxon>Lecanorineae</taxon>
        <taxon>Parmeliaceae</taxon>
        <taxon>Alectoria</taxon>
    </lineage>
</organism>
<evidence type="ECO:0000313" key="2">
    <source>
        <dbReference type="Proteomes" id="UP000664203"/>
    </source>
</evidence>
<protein>
    <submittedName>
        <fullName evidence="1">Uncharacterized protein</fullName>
    </submittedName>
</protein>
<keyword evidence="2" id="KW-1185">Reference proteome</keyword>
<comment type="caution">
    <text evidence="1">The sequence shown here is derived from an EMBL/GenBank/DDBJ whole genome shotgun (WGS) entry which is preliminary data.</text>
</comment>
<evidence type="ECO:0000313" key="1">
    <source>
        <dbReference type="EMBL" id="CAF9934995.1"/>
    </source>
</evidence>
<gene>
    <name evidence="1" type="ORF">ALECFALPRED_006207</name>
</gene>